<feature type="domain" description="Ribosomal RNA adenine methylase transferase N-terminal" evidence="9">
    <location>
        <begin position="20"/>
        <end position="186"/>
    </location>
</feature>
<dbReference type="HAMAP" id="MF_00607">
    <property type="entry name" value="16SrRNA_methyltr_A"/>
    <property type="match status" value="1"/>
</dbReference>
<dbReference type="GO" id="GO:0052908">
    <property type="term" value="F:16S rRNA (adenine(1518)-N(6)/adenine(1519)-N(6))-dimethyltransferase activity"/>
    <property type="evidence" value="ECO:0007669"/>
    <property type="project" value="UniProtKB-EC"/>
</dbReference>
<reference evidence="10" key="1">
    <citation type="submission" date="2021-11" db="EMBL/GenBank/DDBJ databases">
        <title>The first genome sequence of unculturable Mycoplasma faucium obtained by de novo assembly of metagenomic reads.</title>
        <authorList>
            <person name="Sabat A.J."/>
            <person name="Bathoorn E."/>
            <person name="Akkerboom V."/>
            <person name="Friedrich A.W."/>
        </authorList>
    </citation>
    <scope>NUCLEOTIDE SEQUENCE [LARGE SCALE GENOMIC DNA]</scope>
    <source>
        <strain evidence="10">UMCG-MFM1</strain>
    </source>
</reference>
<comment type="catalytic activity">
    <reaction evidence="7">
        <text>adenosine(1518)/adenosine(1519) in 16S rRNA + 4 S-adenosyl-L-methionine = N(6)-dimethyladenosine(1518)/N(6)-dimethyladenosine(1519) in 16S rRNA + 4 S-adenosyl-L-homocysteine + 4 H(+)</text>
        <dbReference type="Rhea" id="RHEA:19609"/>
        <dbReference type="Rhea" id="RHEA-COMP:10232"/>
        <dbReference type="Rhea" id="RHEA-COMP:10233"/>
        <dbReference type="ChEBI" id="CHEBI:15378"/>
        <dbReference type="ChEBI" id="CHEBI:57856"/>
        <dbReference type="ChEBI" id="CHEBI:59789"/>
        <dbReference type="ChEBI" id="CHEBI:74411"/>
        <dbReference type="ChEBI" id="CHEBI:74493"/>
        <dbReference type="EC" id="2.1.1.182"/>
    </reaction>
</comment>
<protein>
    <recommendedName>
        <fullName evidence="7">Ribosomal RNA small subunit methyltransferase A</fullName>
        <ecNumber evidence="7">2.1.1.182</ecNumber>
    </recommendedName>
    <alternativeName>
        <fullName evidence="7">16S rRNA (adenine(1518)-N(6)/adenine(1519)-N(6))-dimethyltransferase</fullName>
    </alternativeName>
    <alternativeName>
        <fullName evidence="7">16S rRNA dimethyladenosine transferase</fullName>
    </alternativeName>
    <alternativeName>
        <fullName evidence="7">16S rRNA dimethylase</fullName>
    </alternativeName>
    <alternativeName>
        <fullName evidence="7">S-adenosylmethionine-6-N', N'-adenosyl(rRNA) dimethyltransferase</fullName>
    </alternativeName>
</protein>
<feature type="binding site" evidence="7 8">
    <location>
        <position position="15"/>
    </location>
    <ligand>
        <name>S-adenosyl-L-methionine</name>
        <dbReference type="ChEBI" id="CHEBI:59789"/>
    </ligand>
</feature>
<sequence>MENIKAKKSLGQNFLINDHVVEKILNAIDYSKYENILEIGPGYGALTKSIVKKCKKLIAYEIDLDLVEYLTKLKVKNLEIINDNFLNADLTKYKDLVVFGNIPYNITTDIIFKLITNSKNIRYAILMMQKEVADRILSPIKCKTYGKLTLSVSYVANSKKIIDVHPNDFNPKPKVNSTVIILDFNKNYEYDLFSFLSFIKVIFQFKRKTLWNNLSTKYNKNVLENVFKILNLNMQIRSEELTLEMIKQIYAKLNF</sequence>
<dbReference type="Gene3D" id="1.10.8.100">
    <property type="entry name" value="Ribosomal RNA adenine dimethylase-like, domain 2"/>
    <property type="match status" value="1"/>
</dbReference>
<dbReference type="InterPro" id="IPR001737">
    <property type="entry name" value="KsgA/Erm"/>
</dbReference>
<comment type="function">
    <text evidence="7">Specifically dimethylates two adjacent adenosines (A1518 and A1519) in the loop of a conserved hairpin near the 3'-end of 16S rRNA in the 30S particle. May play a critical role in biogenesis of 30S subunits.</text>
</comment>
<dbReference type="PROSITE" id="PS01131">
    <property type="entry name" value="RRNA_A_DIMETH"/>
    <property type="match status" value="1"/>
</dbReference>
<dbReference type="SUPFAM" id="SSF53335">
    <property type="entry name" value="S-adenosyl-L-methionine-dependent methyltransferases"/>
    <property type="match status" value="1"/>
</dbReference>
<comment type="similarity">
    <text evidence="7">Belongs to the class I-like SAM-binding methyltransferase superfamily. rRNA adenine N(6)-methyltransferase family. RsmA subfamily.</text>
</comment>
<dbReference type="PROSITE" id="PS51689">
    <property type="entry name" value="SAM_RNA_A_N6_MT"/>
    <property type="match status" value="1"/>
</dbReference>
<organism evidence="10 11">
    <name type="scientific">Metamycoplasma faucium</name>
    <dbReference type="NCBI Taxonomy" id="56142"/>
    <lineage>
        <taxon>Bacteria</taxon>
        <taxon>Bacillati</taxon>
        <taxon>Mycoplasmatota</taxon>
        <taxon>Mycoplasmoidales</taxon>
        <taxon>Metamycoplasmataceae</taxon>
        <taxon>Metamycoplasma</taxon>
    </lineage>
</organism>
<dbReference type="Gene3D" id="3.40.50.150">
    <property type="entry name" value="Vaccinia Virus protein VP39"/>
    <property type="match status" value="1"/>
</dbReference>
<dbReference type="CDD" id="cd02440">
    <property type="entry name" value="AdoMet_MTases"/>
    <property type="match status" value="1"/>
</dbReference>
<feature type="binding site" evidence="7 8">
    <location>
        <position position="13"/>
    </location>
    <ligand>
        <name>S-adenosyl-L-methionine</name>
        <dbReference type="ChEBI" id="CHEBI:59789"/>
    </ligand>
</feature>
<dbReference type="SMART" id="SM00650">
    <property type="entry name" value="rADc"/>
    <property type="match status" value="1"/>
</dbReference>
<name>A0ABZ2TQ35_9BACT</name>
<keyword evidence="1 7" id="KW-0963">Cytoplasm</keyword>
<dbReference type="RefSeq" id="WP_405311630.1">
    <property type="nucleotide sequence ID" value="NZ_CP088155.1"/>
</dbReference>
<keyword evidence="4 7" id="KW-0808">Transferase</keyword>
<evidence type="ECO:0000256" key="7">
    <source>
        <dbReference type="HAMAP-Rule" id="MF_00607"/>
    </source>
</evidence>
<comment type="caution">
    <text evidence="7 8">Lacks conserved residue(s) required for the propagation of feature annotation.</text>
</comment>
<dbReference type="InterPro" id="IPR011530">
    <property type="entry name" value="rRNA_adenine_dimethylase"/>
</dbReference>
<keyword evidence="5 7" id="KW-0949">S-adenosyl-L-methionine</keyword>
<dbReference type="InterPro" id="IPR029063">
    <property type="entry name" value="SAM-dependent_MTases_sf"/>
</dbReference>
<comment type="subcellular location">
    <subcellularLocation>
        <location evidence="7">Cytoplasm</location>
    </subcellularLocation>
</comment>
<evidence type="ECO:0000256" key="8">
    <source>
        <dbReference type="PROSITE-ProRule" id="PRU01026"/>
    </source>
</evidence>
<feature type="binding site" evidence="7 8">
    <location>
        <position position="61"/>
    </location>
    <ligand>
        <name>S-adenosyl-L-methionine</name>
        <dbReference type="ChEBI" id="CHEBI:59789"/>
    </ligand>
</feature>
<evidence type="ECO:0000256" key="5">
    <source>
        <dbReference type="ARBA" id="ARBA00022691"/>
    </source>
</evidence>
<evidence type="ECO:0000259" key="9">
    <source>
        <dbReference type="SMART" id="SM00650"/>
    </source>
</evidence>
<feature type="binding site" evidence="7 8">
    <location>
        <position position="101"/>
    </location>
    <ligand>
        <name>S-adenosyl-L-methionine</name>
        <dbReference type="ChEBI" id="CHEBI:59789"/>
    </ligand>
</feature>
<keyword evidence="2 7" id="KW-0698">rRNA processing</keyword>
<dbReference type="NCBIfam" id="TIGR00755">
    <property type="entry name" value="ksgA"/>
    <property type="match status" value="1"/>
</dbReference>
<evidence type="ECO:0000256" key="2">
    <source>
        <dbReference type="ARBA" id="ARBA00022552"/>
    </source>
</evidence>
<dbReference type="InterPro" id="IPR023165">
    <property type="entry name" value="rRNA_Ade_diMease-like_C"/>
</dbReference>
<dbReference type="Proteomes" id="UP001622612">
    <property type="component" value="Chromosome"/>
</dbReference>
<accession>A0ABZ2TQ35</accession>
<evidence type="ECO:0000313" key="10">
    <source>
        <dbReference type="EMBL" id="WYM97273.1"/>
    </source>
</evidence>
<evidence type="ECO:0000256" key="4">
    <source>
        <dbReference type="ARBA" id="ARBA00022679"/>
    </source>
</evidence>
<gene>
    <name evidence="7 10" type="primary">rsmA</name>
    <name evidence="7" type="synonym">ksgA</name>
    <name evidence="10" type="ORF">LQ356_00035</name>
</gene>
<dbReference type="InterPro" id="IPR020598">
    <property type="entry name" value="rRNA_Ade_methylase_Trfase_N"/>
</dbReference>
<evidence type="ECO:0000256" key="3">
    <source>
        <dbReference type="ARBA" id="ARBA00022603"/>
    </source>
</evidence>
<dbReference type="InterPro" id="IPR020596">
    <property type="entry name" value="rRNA_Ade_Mease_Trfase_CS"/>
</dbReference>
<dbReference type="PANTHER" id="PTHR11727">
    <property type="entry name" value="DIMETHYLADENOSINE TRANSFERASE"/>
    <property type="match status" value="1"/>
</dbReference>
<dbReference type="PANTHER" id="PTHR11727:SF7">
    <property type="entry name" value="DIMETHYLADENOSINE TRANSFERASE-RELATED"/>
    <property type="match status" value="1"/>
</dbReference>
<dbReference type="EMBL" id="CP088155">
    <property type="protein sequence ID" value="WYM97273.1"/>
    <property type="molecule type" value="Genomic_DNA"/>
</dbReference>
<dbReference type="Pfam" id="PF00398">
    <property type="entry name" value="RrnaAD"/>
    <property type="match status" value="1"/>
</dbReference>
<evidence type="ECO:0000313" key="11">
    <source>
        <dbReference type="Proteomes" id="UP001622612"/>
    </source>
</evidence>
<keyword evidence="6 7" id="KW-0694">RNA-binding</keyword>
<evidence type="ECO:0000256" key="6">
    <source>
        <dbReference type="ARBA" id="ARBA00022884"/>
    </source>
</evidence>
<proteinExistence type="inferred from homology"/>
<feature type="binding site" evidence="7 8">
    <location>
        <position position="40"/>
    </location>
    <ligand>
        <name>S-adenosyl-L-methionine</name>
        <dbReference type="ChEBI" id="CHEBI:59789"/>
    </ligand>
</feature>
<keyword evidence="3 7" id="KW-0489">Methyltransferase</keyword>
<keyword evidence="11" id="KW-1185">Reference proteome</keyword>
<dbReference type="EC" id="2.1.1.182" evidence="7"/>
<evidence type="ECO:0000256" key="1">
    <source>
        <dbReference type="ARBA" id="ARBA00022490"/>
    </source>
</evidence>